<keyword evidence="4" id="KW-1185">Reference proteome</keyword>
<dbReference type="GO" id="GO:0006310">
    <property type="term" value="P:DNA recombination"/>
    <property type="evidence" value="ECO:0007669"/>
    <property type="project" value="UniProtKB-KW"/>
</dbReference>
<dbReference type="OrthoDB" id="432234at2759"/>
<name>A0A0D0B836_9AGAR</name>
<reference evidence="3 4" key="1">
    <citation type="submission" date="2014-04" db="EMBL/GenBank/DDBJ databases">
        <title>Evolutionary Origins and Diversification of the Mycorrhizal Mutualists.</title>
        <authorList>
            <consortium name="DOE Joint Genome Institute"/>
            <consortium name="Mycorrhizal Genomics Consortium"/>
            <person name="Kohler A."/>
            <person name="Kuo A."/>
            <person name="Nagy L.G."/>
            <person name="Floudas D."/>
            <person name="Copeland A."/>
            <person name="Barry K.W."/>
            <person name="Cichocki N."/>
            <person name="Veneault-Fourrey C."/>
            <person name="LaButti K."/>
            <person name="Lindquist E.A."/>
            <person name="Lipzen A."/>
            <person name="Lundell T."/>
            <person name="Morin E."/>
            <person name="Murat C."/>
            <person name="Riley R."/>
            <person name="Ohm R."/>
            <person name="Sun H."/>
            <person name="Tunlid A."/>
            <person name="Henrissat B."/>
            <person name="Grigoriev I.V."/>
            <person name="Hibbett D.S."/>
            <person name="Martin F."/>
        </authorList>
    </citation>
    <scope>NUCLEOTIDE SEQUENCE [LARGE SCALE GENOMIC DNA]</scope>
    <source>
        <strain evidence="3 4">FD-317 M1</strain>
    </source>
</reference>
<feature type="non-terminal residue" evidence="3">
    <location>
        <position position="1"/>
    </location>
</feature>
<keyword evidence="1" id="KW-0347">Helicase</keyword>
<protein>
    <recommendedName>
        <fullName evidence="1">ATP-dependent DNA helicase</fullName>
        <ecNumber evidence="1">5.6.2.3</ecNumber>
    </recommendedName>
</protein>
<organism evidence="3 4">
    <name type="scientific">Collybiopsis luxurians FD-317 M1</name>
    <dbReference type="NCBI Taxonomy" id="944289"/>
    <lineage>
        <taxon>Eukaryota</taxon>
        <taxon>Fungi</taxon>
        <taxon>Dikarya</taxon>
        <taxon>Basidiomycota</taxon>
        <taxon>Agaricomycotina</taxon>
        <taxon>Agaricomycetes</taxon>
        <taxon>Agaricomycetidae</taxon>
        <taxon>Agaricales</taxon>
        <taxon>Marasmiineae</taxon>
        <taxon>Omphalotaceae</taxon>
        <taxon>Collybiopsis</taxon>
        <taxon>Collybiopsis luxurians</taxon>
    </lineage>
</organism>
<dbReference type="GO" id="GO:0006281">
    <property type="term" value="P:DNA repair"/>
    <property type="evidence" value="ECO:0007669"/>
    <property type="project" value="UniProtKB-KW"/>
</dbReference>
<evidence type="ECO:0000259" key="2">
    <source>
        <dbReference type="Pfam" id="PF05970"/>
    </source>
</evidence>
<dbReference type="InterPro" id="IPR010285">
    <property type="entry name" value="DNA_helicase_pif1-like_DEAD"/>
</dbReference>
<dbReference type="EC" id="5.6.2.3" evidence="1"/>
<dbReference type="AlphaFoldDB" id="A0A0D0B836"/>
<dbReference type="GO" id="GO:0016787">
    <property type="term" value="F:hydrolase activity"/>
    <property type="evidence" value="ECO:0007669"/>
    <property type="project" value="UniProtKB-KW"/>
</dbReference>
<dbReference type="Pfam" id="PF05970">
    <property type="entry name" value="PIF1"/>
    <property type="match status" value="1"/>
</dbReference>
<evidence type="ECO:0000313" key="3">
    <source>
        <dbReference type="EMBL" id="KIK50296.1"/>
    </source>
</evidence>
<dbReference type="Proteomes" id="UP000053593">
    <property type="component" value="Unassembled WGS sequence"/>
</dbReference>
<evidence type="ECO:0000313" key="4">
    <source>
        <dbReference type="Proteomes" id="UP000053593"/>
    </source>
</evidence>
<sequence length="75" mass="8322">NQKQKHAFHIIANHTSLPKQKQLLMYLGSMGGTGKSRVVSTVMTFFREKEEDARFKVVAPTGSATALLGENTYHS</sequence>
<proteinExistence type="inferred from homology"/>
<keyword evidence="1" id="KW-0234">DNA repair</keyword>
<dbReference type="GO" id="GO:0000723">
    <property type="term" value="P:telomere maintenance"/>
    <property type="evidence" value="ECO:0007669"/>
    <property type="project" value="InterPro"/>
</dbReference>
<keyword evidence="1" id="KW-0547">Nucleotide-binding</keyword>
<evidence type="ECO:0000256" key="1">
    <source>
        <dbReference type="RuleBase" id="RU363044"/>
    </source>
</evidence>
<keyword evidence="1" id="KW-0378">Hydrolase</keyword>
<comment type="cofactor">
    <cofactor evidence="1">
        <name>Mg(2+)</name>
        <dbReference type="ChEBI" id="CHEBI:18420"/>
    </cofactor>
</comment>
<feature type="domain" description="DNA helicase Pif1-like DEAD-box helicase" evidence="2">
    <location>
        <begin position="1"/>
        <end position="75"/>
    </location>
</feature>
<dbReference type="HOGENOM" id="CLU_161528_0_1_1"/>
<gene>
    <name evidence="3" type="ORF">GYMLUDRAFT_146490</name>
</gene>
<keyword evidence="1" id="KW-0233">DNA recombination</keyword>
<dbReference type="GO" id="GO:0005524">
    <property type="term" value="F:ATP binding"/>
    <property type="evidence" value="ECO:0007669"/>
    <property type="project" value="UniProtKB-KW"/>
</dbReference>
<comment type="similarity">
    <text evidence="1">Belongs to the helicase family.</text>
</comment>
<dbReference type="Gene3D" id="3.40.50.300">
    <property type="entry name" value="P-loop containing nucleotide triphosphate hydrolases"/>
    <property type="match status" value="1"/>
</dbReference>
<dbReference type="GO" id="GO:0043139">
    <property type="term" value="F:5'-3' DNA helicase activity"/>
    <property type="evidence" value="ECO:0007669"/>
    <property type="project" value="UniProtKB-EC"/>
</dbReference>
<accession>A0A0D0B836</accession>
<keyword evidence="1" id="KW-0067">ATP-binding</keyword>
<feature type="non-terminal residue" evidence="3">
    <location>
        <position position="75"/>
    </location>
</feature>
<comment type="catalytic activity">
    <reaction evidence="1">
        <text>ATP + H2O = ADP + phosphate + H(+)</text>
        <dbReference type="Rhea" id="RHEA:13065"/>
        <dbReference type="ChEBI" id="CHEBI:15377"/>
        <dbReference type="ChEBI" id="CHEBI:15378"/>
        <dbReference type="ChEBI" id="CHEBI:30616"/>
        <dbReference type="ChEBI" id="CHEBI:43474"/>
        <dbReference type="ChEBI" id="CHEBI:456216"/>
        <dbReference type="EC" id="5.6.2.3"/>
    </reaction>
</comment>
<dbReference type="InterPro" id="IPR027417">
    <property type="entry name" value="P-loop_NTPase"/>
</dbReference>
<dbReference type="EMBL" id="KN834911">
    <property type="protein sequence ID" value="KIK50296.1"/>
    <property type="molecule type" value="Genomic_DNA"/>
</dbReference>
<keyword evidence="1" id="KW-0227">DNA damage</keyword>